<dbReference type="GO" id="GO:0004519">
    <property type="term" value="F:endonuclease activity"/>
    <property type="evidence" value="ECO:0007669"/>
    <property type="project" value="UniProtKB-KW"/>
</dbReference>
<dbReference type="Pfam" id="PF11463">
    <property type="entry name" value="R-HINP1I"/>
    <property type="match status" value="1"/>
</dbReference>
<keyword evidence="2" id="KW-1185">Reference proteome</keyword>
<name>A0A1M7T6W5_9BACT</name>
<gene>
    <name evidence="1" type="ORF">SAMN02745728_01630</name>
</gene>
<dbReference type="Gene3D" id="3.40.1350.40">
    <property type="match status" value="1"/>
</dbReference>
<keyword evidence="1" id="KW-0540">Nuclease</keyword>
<evidence type="ECO:0000313" key="1">
    <source>
        <dbReference type="EMBL" id="SHN66382.1"/>
    </source>
</evidence>
<protein>
    <submittedName>
        <fullName evidence="1">R.HinP1I restriction endonuclease</fullName>
    </submittedName>
</protein>
<evidence type="ECO:0000313" key="2">
    <source>
        <dbReference type="Proteomes" id="UP000186469"/>
    </source>
</evidence>
<dbReference type="InterPro" id="IPR021107">
    <property type="entry name" value="Restrct_endonuc_II_HinP1I"/>
</dbReference>
<dbReference type="STRING" id="1121455.SAMN02745728_01630"/>
<reference evidence="1 2" key="1">
    <citation type="submission" date="2016-12" db="EMBL/GenBank/DDBJ databases">
        <authorList>
            <person name="Song W.-J."/>
            <person name="Kurnit D.M."/>
        </authorList>
    </citation>
    <scope>NUCLEOTIDE SEQUENCE [LARGE SCALE GENOMIC DNA]</scope>
    <source>
        <strain evidence="1 2">DSM 11393</strain>
    </source>
</reference>
<proteinExistence type="predicted"/>
<dbReference type="EMBL" id="FRDI01000007">
    <property type="protein sequence ID" value="SHN66382.1"/>
    <property type="molecule type" value="Genomic_DNA"/>
</dbReference>
<keyword evidence="1" id="KW-0255">Endonuclease</keyword>
<dbReference type="RefSeq" id="WP_072697319.1">
    <property type="nucleotide sequence ID" value="NZ_FRDI01000007.1"/>
</dbReference>
<sequence length="129" mass="14888">MKKERNKDNIKDKRRMFATELAENEQALILDFLEQNKTLIVADILKGRGKFAAEWMLVIFSKDINKWALLPINIVINHYISDEVSITQKGNFKIGKITIQRKGGDSGRETAKMLQFKMNPAELFNLSFN</sequence>
<dbReference type="AlphaFoldDB" id="A0A1M7T6W5"/>
<keyword evidence="1" id="KW-0378">Hydrolase</keyword>
<dbReference type="OrthoDB" id="5362736at2"/>
<organism evidence="1 2">
    <name type="scientific">Desulfovibrio litoralis DSM 11393</name>
    <dbReference type="NCBI Taxonomy" id="1121455"/>
    <lineage>
        <taxon>Bacteria</taxon>
        <taxon>Pseudomonadati</taxon>
        <taxon>Thermodesulfobacteriota</taxon>
        <taxon>Desulfovibrionia</taxon>
        <taxon>Desulfovibrionales</taxon>
        <taxon>Desulfovibrionaceae</taxon>
        <taxon>Desulfovibrio</taxon>
    </lineage>
</organism>
<dbReference type="Proteomes" id="UP000186469">
    <property type="component" value="Unassembled WGS sequence"/>
</dbReference>
<accession>A0A1M7T6W5</accession>